<dbReference type="Proteomes" id="UP000594454">
    <property type="component" value="Chromosome 2"/>
</dbReference>
<dbReference type="Gene3D" id="3.50.50.60">
    <property type="entry name" value="FAD/NAD(P)-binding domain"/>
    <property type="match status" value="2"/>
</dbReference>
<evidence type="ECO:0000256" key="7">
    <source>
        <dbReference type="ARBA" id="ARBA00023002"/>
    </source>
</evidence>
<dbReference type="GO" id="GO:0106436">
    <property type="term" value="F:glutathione-dependent sulfide quinone oxidoreductase activity"/>
    <property type="evidence" value="ECO:0007669"/>
    <property type="project" value="UniProtKB-EC"/>
</dbReference>
<evidence type="ECO:0000313" key="18">
    <source>
        <dbReference type="EMBL" id="CAD7083337.1"/>
    </source>
</evidence>
<dbReference type="InParanoid" id="A0A7R8UMP3"/>
<evidence type="ECO:0000256" key="10">
    <source>
        <dbReference type="ARBA" id="ARBA00052810"/>
    </source>
</evidence>
<evidence type="ECO:0000256" key="1">
    <source>
        <dbReference type="ARBA" id="ARBA00001974"/>
    </source>
</evidence>
<dbReference type="OMA" id="ERYSMFI"/>
<evidence type="ECO:0000256" key="16">
    <source>
        <dbReference type="ARBA" id="ARBA00082958"/>
    </source>
</evidence>
<evidence type="ECO:0000256" key="9">
    <source>
        <dbReference type="ARBA" id="ARBA00051038"/>
    </source>
</evidence>
<evidence type="ECO:0000256" key="6">
    <source>
        <dbReference type="ARBA" id="ARBA00022946"/>
    </source>
</evidence>
<dbReference type="InterPro" id="IPR023753">
    <property type="entry name" value="FAD/NAD-binding_dom"/>
</dbReference>
<dbReference type="FunFam" id="3.50.50.60:FF:000034">
    <property type="entry name" value="sulfide:quinone oxidoreductase, mitochondrial"/>
    <property type="match status" value="1"/>
</dbReference>
<dbReference type="InterPro" id="IPR015904">
    <property type="entry name" value="Sulphide_quinone_reductase"/>
</dbReference>
<keyword evidence="5" id="KW-0274">FAD</keyword>
<dbReference type="Pfam" id="PF07992">
    <property type="entry name" value="Pyr_redox_2"/>
    <property type="match status" value="1"/>
</dbReference>
<keyword evidence="3" id="KW-0285">Flavoprotein</keyword>
<accession>A0A7R8UMP3</accession>
<dbReference type="SUPFAM" id="SSF51905">
    <property type="entry name" value="FAD/NAD(P)-binding domain"/>
    <property type="match status" value="1"/>
</dbReference>
<keyword evidence="6" id="KW-0809">Transit peptide</keyword>
<dbReference type="GO" id="GO:0070221">
    <property type="term" value="P:sulfide oxidation, using sulfide:quinone oxidoreductase"/>
    <property type="evidence" value="ECO:0007669"/>
    <property type="project" value="TreeGrafter"/>
</dbReference>
<comment type="cofactor">
    <cofactor evidence="1">
        <name>FAD</name>
        <dbReference type="ChEBI" id="CHEBI:57692"/>
    </cofactor>
</comment>
<comment type="catalytic activity">
    <reaction evidence="9">
        <text>ubiquinone-10 + hydrogen sulfide + sulfite + 2 H(+) = ubiquinol-10 + thiosulfate</text>
        <dbReference type="Rhea" id="RHEA:38359"/>
        <dbReference type="ChEBI" id="CHEBI:15378"/>
        <dbReference type="ChEBI" id="CHEBI:17359"/>
        <dbReference type="ChEBI" id="CHEBI:29919"/>
        <dbReference type="ChEBI" id="CHEBI:33542"/>
        <dbReference type="ChEBI" id="CHEBI:46245"/>
        <dbReference type="ChEBI" id="CHEBI:64183"/>
    </reaction>
    <physiologicalReaction direction="left-to-right" evidence="9">
        <dbReference type="Rhea" id="RHEA:38360"/>
    </physiologicalReaction>
</comment>
<comment type="similarity">
    <text evidence="13">Belongs to the SQRD family.</text>
</comment>
<dbReference type="EC" id="1.8.5.8" evidence="14"/>
<comment type="subcellular location">
    <subcellularLocation>
        <location evidence="2">Mitochondrion</location>
    </subcellularLocation>
</comment>
<dbReference type="GO" id="GO:0048038">
    <property type="term" value="F:quinone binding"/>
    <property type="evidence" value="ECO:0007669"/>
    <property type="project" value="UniProtKB-KW"/>
</dbReference>
<keyword evidence="19" id="KW-1185">Reference proteome</keyword>
<dbReference type="InterPro" id="IPR036188">
    <property type="entry name" value="FAD/NAD-bd_sf"/>
</dbReference>
<protein>
    <recommendedName>
        <fullName evidence="15">Sulfide:quinone oxidoreductase, mitochondrial</fullName>
        <ecNumber evidence="14">1.8.5.8</ecNumber>
    </recommendedName>
    <alternativeName>
        <fullName evidence="16">Sulfide quinone oxidoreductase</fullName>
    </alternativeName>
</protein>
<dbReference type="GO" id="GO:0071949">
    <property type="term" value="F:FAD binding"/>
    <property type="evidence" value="ECO:0007669"/>
    <property type="project" value="TreeGrafter"/>
</dbReference>
<evidence type="ECO:0000256" key="3">
    <source>
        <dbReference type="ARBA" id="ARBA00022630"/>
    </source>
</evidence>
<evidence type="ECO:0000256" key="8">
    <source>
        <dbReference type="ARBA" id="ARBA00023128"/>
    </source>
</evidence>
<evidence type="ECO:0000256" key="2">
    <source>
        <dbReference type="ARBA" id="ARBA00004173"/>
    </source>
</evidence>
<evidence type="ECO:0000259" key="17">
    <source>
        <dbReference type="Pfam" id="PF07992"/>
    </source>
</evidence>
<reference evidence="18 19" key="1">
    <citation type="submission" date="2020-11" db="EMBL/GenBank/DDBJ databases">
        <authorList>
            <person name="Wallbank WR R."/>
            <person name="Pardo Diaz C."/>
            <person name="Kozak K."/>
            <person name="Martin S."/>
            <person name="Jiggins C."/>
            <person name="Moest M."/>
            <person name="Warren A I."/>
            <person name="Generalovic N T."/>
            <person name="Byers J.R.P. K."/>
            <person name="Montejo-Kovacevich G."/>
            <person name="Yen C E."/>
        </authorList>
    </citation>
    <scope>NUCLEOTIDE SEQUENCE [LARGE SCALE GENOMIC DNA]</scope>
</reference>
<evidence type="ECO:0000256" key="5">
    <source>
        <dbReference type="ARBA" id="ARBA00022827"/>
    </source>
</evidence>
<dbReference type="PANTHER" id="PTHR10632">
    <property type="entry name" value="SULFIDE:QUINONE OXIDOREDUCTASE"/>
    <property type="match status" value="1"/>
</dbReference>
<evidence type="ECO:0000256" key="12">
    <source>
        <dbReference type="ARBA" id="ARBA00059167"/>
    </source>
</evidence>
<evidence type="ECO:0000256" key="15">
    <source>
        <dbReference type="ARBA" id="ARBA00070160"/>
    </source>
</evidence>
<sequence length="445" mass="49323">MSSVGQVLKVSQSALKLSVRPLSTSFTNRQKEHCKILVVGGGTGGCSVAAKLSSKFGKGNVIVLDPAERHYYQPMFTLVGGGIKSLGSSYKSMKSVLPKNAKWIQEKAKEFHPDKNTVITSSGQEINYDILLVAMGLHLNYEKIPGLVEALSIPNGNVGSNYSPDHVDKTYSALKRVDKGNAIFTMPTGSIKCPGAPQKAVYISEDYLRRTNKRKNVNVIYNTSIANIFGVKKYADALWKLVEKRDIKVNLKTNLVEVKPHKNIAVFANVENPNDKFEIEYSMLHAVPPMSPPGELKQCKELVNELGFVEVNKDTMQHLKYSNVFAIGDCSSSPNSKTAAAAAAQSPIVYDHILATLNGKPLKGVYDGYASCPLVTGYHKCILAEFDYNLQPLETFPVSQDKERYSMFIMKKDFMPPLYWHLMLNGYWNGPGMMRKAMSIFKFGK</sequence>
<evidence type="ECO:0000256" key="13">
    <source>
        <dbReference type="ARBA" id="ARBA00060891"/>
    </source>
</evidence>
<keyword evidence="8" id="KW-0496">Mitochondrion</keyword>
<dbReference type="FunCoup" id="A0A7R8UMP3">
    <property type="interactions" value="424"/>
</dbReference>
<evidence type="ECO:0000256" key="11">
    <source>
        <dbReference type="ARBA" id="ARBA00052986"/>
    </source>
</evidence>
<comment type="catalytic activity">
    <reaction evidence="10">
        <text>ubiquinone-10 + hydrogen sulfide + glutathione + H(+) = S-sulfanylglutathione + ubiquinol-10</text>
        <dbReference type="Rhea" id="RHEA:62608"/>
        <dbReference type="ChEBI" id="CHEBI:15378"/>
        <dbReference type="ChEBI" id="CHEBI:29919"/>
        <dbReference type="ChEBI" id="CHEBI:46245"/>
        <dbReference type="ChEBI" id="CHEBI:57925"/>
        <dbReference type="ChEBI" id="CHEBI:58905"/>
        <dbReference type="ChEBI" id="CHEBI:64183"/>
    </reaction>
    <physiologicalReaction direction="left-to-right" evidence="10">
        <dbReference type="Rhea" id="RHEA:62609"/>
    </physiologicalReaction>
</comment>
<keyword evidence="4" id="KW-0874">Quinone</keyword>
<dbReference type="PANTHER" id="PTHR10632:SF2">
    <property type="entry name" value="SULFIDE:QUINONE OXIDOREDUCTASE, MITOCHONDRIAL"/>
    <property type="match status" value="1"/>
</dbReference>
<comment type="function">
    <text evidence="12">Catalyzes the oxidation of hydrogen sulfide with the help of a quinone, such as ubiquinone-10, giving rise to thiosulfate and ultimately to sulfane (molecular sulfur) atoms. Requires an additional electron acceptor; can use sulfite, sulfide or cyanide (in vitro). It is believed the in vivo electron acceptor is glutathione.</text>
</comment>
<evidence type="ECO:0000256" key="14">
    <source>
        <dbReference type="ARBA" id="ARBA00066447"/>
    </source>
</evidence>
<feature type="domain" description="FAD/NAD(P)-binding" evidence="17">
    <location>
        <begin position="35"/>
        <end position="343"/>
    </location>
</feature>
<dbReference type="GO" id="GO:0070224">
    <property type="term" value="F:sulfide:quinone oxidoreductase activity"/>
    <property type="evidence" value="ECO:0007669"/>
    <property type="project" value="TreeGrafter"/>
</dbReference>
<dbReference type="GO" id="GO:0005739">
    <property type="term" value="C:mitochondrion"/>
    <property type="evidence" value="ECO:0007669"/>
    <property type="project" value="UniProtKB-SubCell"/>
</dbReference>
<keyword evidence="7" id="KW-0560">Oxidoreductase</keyword>
<organism evidence="18 19">
    <name type="scientific">Hermetia illucens</name>
    <name type="common">Black soldier fly</name>
    <dbReference type="NCBI Taxonomy" id="343691"/>
    <lineage>
        <taxon>Eukaryota</taxon>
        <taxon>Metazoa</taxon>
        <taxon>Ecdysozoa</taxon>
        <taxon>Arthropoda</taxon>
        <taxon>Hexapoda</taxon>
        <taxon>Insecta</taxon>
        <taxon>Pterygota</taxon>
        <taxon>Neoptera</taxon>
        <taxon>Endopterygota</taxon>
        <taxon>Diptera</taxon>
        <taxon>Brachycera</taxon>
        <taxon>Stratiomyomorpha</taxon>
        <taxon>Stratiomyidae</taxon>
        <taxon>Hermetiinae</taxon>
        <taxon>Hermetia</taxon>
    </lineage>
</organism>
<dbReference type="EMBL" id="LR899010">
    <property type="protein sequence ID" value="CAD7083337.1"/>
    <property type="molecule type" value="Genomic_DNA"/>
</dbReference>
<dbReference type="OrthoDB" id="5376590at2759"/>
<comment type="catalytic activity">
    <reaction evidence="11">
        <text>a quinone + hydrogen sulfide + glutathione + H(+) = S-sulfanylglutathione + a quinol</text>
        <dbReference type="Rhea" id="RHEA:55156"/>
        <dbReference type="ChEBI" id="CHEBI:15378"/>
        <dbReference type="ChEBI" id="CHEBI:24646"/>
        <dbReference type="ChEBI" id="CHEBI:29919"/>
        <dbReference type="ChEBI" id="CHEBI:57925"/>
        <dbReference type="ChEBI" id="CHEBI:58905"/>
        <dbReference type="ChEBI" id="CHEBI:132124"/>
        <dbReference type="EC" id="1.8.5.8"/>
    </reaction>
    <physiologicalReaction direction="left-to-right" evidence="11">
        <dbReference type="Rhea" id="RHEA:55157"/>
    </physiologicalReaction>
</comment>
<dbReference type="AlphaFoldDB" id="A0A7R8UMP3"/>
<gene>
    <name evidence="18" type="ORF">HERILL_LOCUS6307</name>
</gene>
<evidence type="ECO:0000313" key="19">
    <source>
        <dbReference type="Proteomes" id="UP000594454"/>
    </source>
</evidence>
<name>A0A7R8UMP3_HERIL</name>
<evidence type="ECO:0000256" key="4">
    <source>
        <dbReference type="ARBA" id="ARBA00022719"/>
    </source>
</evidence>
<proteinExistence type="inferred from homology"/>